<sequence>MPPPACTRQQCKHDRSRQGVSAYQEEAYMDIYEEGFCSQSSPSDTADAGGRNDSGSNSALCFTLDGPDTLEGSGSFDRLYDFELCYVLTRGQEVLASNMTRSASSMSEESHRLKFEEWTRNEIDRLDMNAAGLMRAEVRAKAGHCQIYLEALTSSRAIGRALDQLKAWHLYQERGICLELRVDVTEPKRVTRGSSTARSRRGCKSIDEESKLNIRYNARLAHTRFHKRNNPLCRKAHELATLSKAQVYLVVQARGQFSTYTSHEHQGWPPSQDQIDQSYPLPKKRTATIIRNTAGFWGWAAPKKKPVRSPRTAVVLLNHDGINVDDYTRL</sequence>
<keyword evidence="4" id="KW-0804">Transcription</keyword>
<keyword evidence="2" id="KW-0805">Transcription regulation</keyword>
<evidence type="ECO:0000313" key="8">
    <source>
        <dbReference type="Proteomes" id="UP000799539"/>
    </source>
</evidence>
<dbReference type="GO" id="GO:0003677">
    <property type="term" value="F:DNA binding"/>
    <property type="evidence" value="ECO:0007669"/>
    <property type="project" value="UniProtKB-KW"/>
</dbReference>
<dbReference type="SUPFAM" id="SSF55455">
    <property type="entry name" value="SRF-like"/>
    <property type="match status" value="1"/>
</dbReference>
<accession>A0A6A6FTN5</accession>
<keyword evidence="5" id="KW-0539">Nucleus</keyword>
<organism evidence="7 8">
    <name type="scientific">Cercospora zeae-maydis SCOH1-5</name>
    <dbReference type="NCBI Taxonomy" id="717836"/>
    <lineage>
        <taxon>Eukaryota</taxon>
        <taxon>Fungi</taxon>
        <taxon>Dikarya</taxon>
        <taxon>Ascomycota</taxon>
        <taxon>Pezizomycotina</taxon>
        <taxon>Dothideomycetes</taxon>
        <taxon>Dothideomycetidae</taxon>
        <taxon>Mycosphaerellales</taxon>
        <taxon>Mycosphaerellaceae</taxon>
        <taxon>Cercospora</taxon>
    </lineage>
</organism>
<evidence type="ECO:0000256" key="3">
    <source>
        <dbReference type="ARBA" id="ARBA00023125"/>
    </source>
</evidence>
<evidence type="ECO:0000256" key="1">
    <source>
        <dbReference type="ARBA" id="ARBA00004123"/>
    </source>
</evidence>
<keyword evidence="3" id="KW-0238">DNA-binding</keyword>
<evidence type="ECO:0000256" key="2">
    <source>
        <dbReference type="ARBA" id="ARBA00023015"/>
    </source>
</evidence>
<dbReference type="GO" id="GO:0045944">
    <property type="term" value="P:positive regulation of transcription by RNA polymerase II"/>
    <property type="evidence" value="ECO:0007669"/>
    <property type="project" value="UniProtKB-ARBA"/>
</dbReference>
<feature type="domain" description="MADS-box" evidence="6">
    <location>
        <begin position="222"/>
        <end position="251"/>
    </location>
</feature>
<evidence type="ECO:0000313" key="7">
    <source>
        <dbReference type="EMBL" id="KAF2216845.1"/>
    </source>
</evidence>
<comment type="subcellular location">
    <subcellularLocation>
        <location evidence="1">Nucleus</location>
    </subcellularLocation>
</comment>
<dbReference type="PROSITE" id="PS50066">
    <property type="entry name" value="MADS_BOX_2"/>
    <property type="match status" value="1"/>
</dbReference>
<gene>
    <name evidence="7" type="ORF">CERZMDRAFT_92917</name>
</gene>
<dbReference type="InterPro" id="IPR002100">
    <property type="entry name" value="TF_MADSbox"/>
</dbReference>
<name>A0A6A6FTN5_9PEZI</name>
<evidence type="ECO:0000256" key="4">
    <source>
        <dbReference type="ARBA" id="ARBA00023163"/>
    </source>
</evidence>
<keyword evidence="8" id="KW-1185">Reference proteome</keyword>
<protein>
    <recommendedName>
        <fullName evidence="6">MADS-box domain-containing protein</fullName>
    </recommendedName>
</protein>
<dbReference type="GO" id="GO:0005634">
    <property type="term" value="C:nucleus"/>
    <property type="evidence" value="ECO:0007669"/>
    <property type="project" value="UniProtKB-SubCell"/>
</dbReference>
<dbReference type="Proteomes" id="UP000799539">
    <property type="component" value="Unassembled WGS sequence"/>
</dbReference>
<evidence type="ECO:0000256" key="5">
    <source>
        <dbReference type="ARBA" id="ARBA00023242"/>
    </source>
</evidence>
<reference evidence="7" key="1">
    <citation type="journal article" date="2020" name="Stud. Mycol.">
        <title>101 Dothideomycetes genomes: a test case for predicting lifestyles and emergence of pathogens.</title>
        <authorList>
            <person name="Haridas S."/>
            <person name="Albert R."/>
            <person name="Binder M."/>
            <person name="Bloem J."/>
            <person name="Labutti K."/>
            <person name="Salamov A."/>
            <person name="Andreopoulos B."/>
            <person name="Baker S."/>
            <person name="Barry K."/>
            <person name="Bills G."/>
            <person name="Bluhm B."/>
            <person name="Cannon C."/>
            <person name="Castanera R."/>
            <person name="Culley D."/>
            <person name="Daum C."/>
            <person name="Ezra D."/>
            <person name="Gonzalez J."/>
            <person name="Henrissat B."/>
            <person name="Kuo A."/>
            <person name="Liang C."/>
            <person name="Lipzen A."/>
            <person name="Lutzoni F."/>
            <person name="Magnuson J."/>
            <person name="Mondo S."/>
            <person name="Nolan M."/>
            <person name="Ohm R."/>
            <person name="Pangilinan J."/>
            <person name="Park H.-J."/>
            <person name="Ramirez L."/>
            <person name="Alfaro M."/>
            <person name="Sun H."/>
            <person name="Tritt A."/>
            <person name="Yoshinaga Y."/>
            <person name="Zwiers L.-H."/>
            <person name="Turgeon B."/>
            <person name="Goodwin S."/>
            <person name="Spatafora J."/>
            <person name="Crous P."/>
            <person name="Grigoriev I."/>
        </authorList>
    </citation>
    <scope>NUCLEOTIDE SEQUENCE</scope>
    <source>
        <strain evidence="7">SCOH1-5</strain>
    </source>
</reference>
<proteinExistence type="predicted"/>
<dbReference type="AlphaFoldDB" id="A0A6A6FTN5"/>
<dbReference type="Gene3D" id="3.40.1810.10">
    <property type="entry name" value="Transcription factor, MADS-box"/>
    <property type="match status" value="1"/>
</dbReference>
<dbReference type="GO" id="GO:0046983">
    <property type="term" value="F:protein dimerization activity"/>
    <property type="evidence" value="ECO:0007669"/>
    <property type="project" value="InterPro"/>
</dbReference>
<dbReference type="EMBL" id="ML992663">
    <property type="protein sequence ID" value="KAF2216845.1"/>
    <property type="molecule type" value="Genomic_DNA"/>
</dbReference>
<dbReference type="OrthoDB" id="3650524at2759"/>
<evidence type="ECO:0000259" key="6">
    <source>
        <dbReference type="PROSITE" id="PS50066"/>
    </source>
</evidence>
<dbReference type="InterPro" id="IPR036879">
    <property type="entry name" value="TF_MADSbox_sf"/>
</dbReference>